<dbReference type="EC" id="3.6.3.-" evidence="11"/>
<dbReference type="CDD" id="cd18552">
    <property type="entry name" value="ABC_6TM_MsbA_like"/>
    <property type="match status" value="1"/>
</dbReference>
<dbReference type="PROSITE" id="PS50929">
    <property type="entry name" value="ABC_TM1F"/>
    <property type="match status" value="1"/>
</dbReference>
<evidence type="ECO:0000256" key="3">
    <source>
        <dbReference type="ARBA" id="ARBA00022692"/>
    </source>
</evidence>
<dbReference type="PANTHER" id="PTHR43394">
    <property type="entry name" value="ATP-DEPENDENT PERMEASE MDL1, MITOCHONDRIAL"/>
    <property type="match status" value="1"/>
</dbReference>
<dbReference type="OrthoDB" id="9769115at2"/>
<feature type="domain" description="ABC transmembrane type-1" evidence="10">
    <location>
        <begin position="80"/>
        <end position="341"/>
    </location>
</feature>
<keyword evidence="3 8" id="KW-0812">Transmembrane</keyword>
<dbReference type="PANTHER" id="PTHR43394:SF1">
    <property type="entry name" value="ATP-BINDING CASSETTE SUB-FAMILY B MEMBER 10, MITOCHONDRIAL"/>
    <property type="match status" value="1"/>
</dbReference>
<keyword evidence="5 11" id="KW-0067">ATP-binding</keyword>
<feature type="domain" description="ABC transporter" evidence="9">
    <location>
        <begin position="376"/>
        <end position="610"/>
    </location>
</feature>
<keyword evidence="6 8" id="KW-1133">Transmembrane helix</keyword>
<protein>
    <submittedName>
        <fullName evidence="11">Lipid A export ATP-binding/permease protein MsbA</fullName>
        <ecNumber evidence="11">3.6.3.-</ecNumber>
    </submittedName>
</protein>
<evidence type="ECO:0000259" key="9">
    <source>
        <dbReference type="PROSITE" id="PS50893"/>
    </source>
</evidence>
<feature type="transmembrane region" description="Helical" evidence="8">
    <location>
        <begin position="21"/>
        <end position="43"/>
    </location>
</feature>
<dbReference type="FunFam" id="3.40.50.300:FF:000287">
    <property type="entry name" value="Multidrug ABC transporter ATP-binding protein"/>
    <property type="match status" value="1"/>
</dbReference>
<dbReference type="Gene3D" id="1.20.1560.10">
    <property type="entry name" value="ABC transporter type 1, transmembrane domain"/>
    <property type="match status" value="1"/>
</dbReference>
<dbReference type="SUPFAM" id="SSF90123">
    <property type="entry name" value="ABC transporter transmembrane region"/>
    <property type="match status" value="1"/>
</dbReference>
<dbReference type="InterPro" id="IPR027417">
    <property type="entry name" value="P-loop_NTPase"/>
</dbReference>
<reference evidence="11 12" key="1">
    <citation type="submission" date="2018-05" db="EMBL/GenBank/DDBJ databases">
        <title>Candidatus Cardinium hertigii Genome Assembly.</title>
        <authorList>
            <person name="Showmaker K.C."/>
            <person name="Walden K.O."/>
            <person name="Fields C.J."/>
            <person name="Lambert K.N."/>
            <person name="Hudson M.E."/>
        </authorList>
    </citation>
    <scope>NUCLEOTIDE SEQUENCE [LARGE SCALE GENOMIC DNA]</scope>
    <source>
        <strain evidence="12">cHgTN10</strain>
    </source>
</reference>
<evidence type="ECO:0000256" key="2">
    <source>
        <dbReference type="ARBA" id="ARBA00022448"/>
    </source>
</evidence>
<evidence type="ECO:0000256" key="5">
    <source>
        <dbReference type="ARBA" id="ARBA00022840"/>
    </source>
</evidence>
<evidence type="ECO:0000256" key="7">
    <source>
        <dbReference type="ARBA" id="ARBA00023136"/>
    </source>
</evidence>
<dbReference type="SUPFAM" id="SSF52540">
    <property type="entry name" value="P-loop containing nucleoside triphosphate hydrolases"/>
    <property type="match status" value="1"/>
</dbReference>
<proteinExistence type="predicted"/>
<dbReference type="EMBL" id="CP029619">
    <property type="protein sequence ID" value="AWN81868.1"/>
    <property type="molecule type" value="Genomic_DNA"/>
</dbReference>
<name>A0A2Z3L8C4_9BACT</name>
<feature type="transmembrane region" description="Helical" evidence="8">
    <location>
        <begin position="90"/>
        <end position="114"/>
    </location>
</feature>
<dbReference type="PROSITE" id="PS00211">
    <property type="entry name" value="ABC_TRANSPORTER_1"/>
    <property type="match status" value="1"/>
</dbReference>
<evidence type="ECO:0000259" key="10">
    <source>
        <dbReference type="PROSITE" id="PS50929"/>
    </source>
</evidence>
<dbReference type="KEGG" id="cher:DK880_00550"/>
<evidence type="ECO:0000313" key="12">
    <source>
        <dbReference type="Proteomes" id="UP000245872"/>
    </source>
</evidence>
<evidence type="ECO:0000256" key="1">
    <source>
        <dbReference type="ARBA" id="ARBA00004651"/>
    </source>
</evidence>
<dbReference type="InterPro" id="IPR003439">
    <property type="entry name" value="ABC_transporter-like_ATP-bd"/>
</dbReference>
<dbReference type="GO" id="GO:0016887">
    <property type="term" value="F:ATP hydrolysis activity"/>
    <property type="evidence" value="ECO:0007669"/>
    <property type="project" value="InterPro"/>
</dbReference>
<dbReference type="GO" id="GO:0015421">
    <property type="term" value="F:ABC-type oligopeptide transporter activity"/>
    <property type="evidence" value="ECO:0007669"/>
    <property type="project" value="TreeGrafter"/>
</dbReference>
<dbReference type="InterPro" id="IPR017871">
    <property type="entry name" value="ABC_transporter-like_CS"/>
</dbReference>
<dbReference type="InterPro" id="IPR039421">
    <property type="entry name" value="Type_1_exporter"/>
</dbReference>
<gene>
    <name evidence="11" type="primary">msbA_2</name>
    <name evidence="11" type="ORF">DK880_00550</name>
</gene>
<feature type="transmembrane region" description="Helical" evidence="8">
    <location>
        <begin position="277"/>
        <end position="303"/>
    </location>
</feature>
<dbReference type="Proteomes" id="UP000245872">
    <property type="component" value="Chromosome"/>
</dbReference>
<feature type="transmembrane region" description="Helical" evidence="8">
    <location>
        <begin position="315"/>
        <end position="333"/>
    </location>
</feature>
<comment type="subcellular location">
    <subcellularLocation>
        <location evidence="1">Cell membrane</location>
        <topology evidence="1">Multi-pass membrane protein</topology>
    </subcellularLocation>
</comment>
<sequence length="613" mass="68981">MRTYARILSYTGSLKRQAFCYFMATFLSIFFGLITYSLVIPLLKVLFNQEELNTLLVDNPLFPKWQMSIDYLKCLFDYFFIQTIISYGKIYALGLLSLLFMVSTILNGFFRYIADIVMAKVRIKVVYRLRLALFRKMLTFPLQRFTDKKQGDLMACITADIQEIDNAVADTLRLCCKEPTQLFCYIALLFYMSFRLSLFTLLWLPVAGWIIAKIIKQLRKWSDRTQQSLGDLMHLIEAMVSSIRIIKIFGAQNYAIQQFKKESRLYARINRSIACKEYMTAPISESLSVAAISIILVYGGYLIFIDKHALSPSTFIAYFIICTQTLIPIKMMARSIGHIQRGLAAGRRALHLLDEKTEWSRPLLGGITYTTFKHAIAFNNVSFAYSTKKAVLANINFTIQRGETVAIVGASGSGKSTLLSLLSGLYQPSNGTITIDNFSITQLSNNTLPRLMGVVTQESILFHDTIYNNIVFNRPGITRSAVIGAAQIACAHPFIMELPQGYDTVIGEQGGKLSGGQKQCICIARAVLGNPPILVLDEATSALDRVSERAVQSGLQSFMQHRTAIIVAHRLSSIYHVDRIIVLDQGKIVEEGTHATLLAQEGIYKRLFHLEQP</sequence>
<dbReference type="Pfam" id="PF00005">
    <property type="entry name" value="ABC_tran"/>
    <property type="match status" value="1"/>
</dbReference>
<evidence type="ECO:0000256" key="8">
    <source>
        <dbReference type="SAM" id="Phobius"/>
    </source>
</evidence>
<organism evidence="11 12">
    <name type="scientific">Candidatus Cardinium hertigii</name>
    <dbReference type="NCBI Taxonomy" id="247481"/>
    <lineage>
        <taxon>Bacteria</taxon>
        <taxon>Pseudomonadati</taxon>
        <taxon>Bacteroidota</taxon>
        <taxon>Cytophagia</taxon>
        <taxon>Cytophagales</taxon>
        <taxon>Amoebophilaceae</taxon>
        <taxon>Candidatus Cardinium</taxon>
    </lineage>
</organism>
<accession>A0A2Z3L8C4</accession>
<dbReference type="GO" id="GO:0005524">
    <property type="term" value="F:ATP binding"/>
    <property type="evidence" value="ECO:0007669"/>
    <property type="project" value="UniProtKB-KW"/>
</dbReference>
<keyword evidence="7 8" id="KW-0472">Membrane</keyword>
<dbReference type="GO" id="GO:0005886">
    <property type="term" value="C:plasma membrane"/>
    <property type="evidence" value="ECO:0007669"/>
    <property type="project" value="UniProtKB-SubCell"/>
</dbReference>
<dbReference type="Gene3D" id="3.40.50.300">
    <property type="entry name" value="P-loop containing nucleotide triphosphate hydrolases"/>
    <property type="match status" value="1"/>
</dbReference>
<dbReference type="Pfam" id="PF00664">
    <property type="entry name" value="ABC_membrane"/>
    <property type="match status" value="1"/>
</dbReference>
<dbReference type="AlphaFoldDB" id="A0A2Z3L8C4"/>
<evidence type="ECO:0000256" key="4">
    <source>
        <dbReference type="ARBA" id="ARBA00022741"/>
    </source>
</evidence>
<feature type="transmembrane region" description="Helical" evidence="8">
    <location>
        <begin position="182"/>
        <end position="212"/>
    </location>
</feature>
<dbReference type="PROSITE" id="PS50893">
    <property type="entry name" value="ABC_TRANSPORTER_2"/>
    <property type="match status" value="1"/>
</dbReference>
<dbReference type="InterPro" id="IPR003593">
    <property type="entry name" value="AAA+_ATPase"/>
</dbReference>
<keyword evidence="4" id="KW-0547">Nucleotide-binding</keyword>
<dbReference type="SMART" id="SM00382">
    <property type="entry name" value="AAA"/>
    <property type="match status" value="1"/>
</dbReference>
<keyword evidence="11" id="KW-0378">Hydrolase</keyword>
<keyword evidence="12" id="KW-1185">Reference proteome</keyword>
<dbReference type="InterPro" id="IPR036640">
    <property type="entry name" value="ABC1_TM_sf"/>
</dbReference>
<evidence type="ECO:0000256" key="6">
    <source>
        <dbReference type="ARBA" id="ARBA00022989"/>
    </source>
</evidence>
<keyword evidence="2" id="KW-0813">Transport</keyword>
<evidence type="ECO:0000313" key="11">
    <source>
        <dbReference type="EMBL" id="AWN81868.1"/>
    </source>
</evidence>
<dbReference type="InterPro" id="IPR011527">
    <property type="entry name" value="ABC1_TM_dom"/>
</dbReference>